<comment type="caution">
    <text evidence="1">The sequence shown here is derived from an EMBL/GenBank/DDBJ whole genome shotgun (WGS) entry which is preliminary data.</text>
</comment>
<accession>A0AAN6BW45</accession>
<dbReference type="AlphaFoldDB" id="A0AAN6BW45"/>
<dbReference type="EMBL" id="JAAMOD010000322">
    <property type="protein sequence ID" value="KAF5231058.1"/>
    <property type="molecule type" value="Genomic_DNA"/>
</dbReference>
<dbReference type="Proteomes" id="UP000537989">
    <property type="component" value="Unassembled WGS sequence"/>
</dbReference>
<evidence type="ECO:0000313" key="1">
    <source>
        <dbReference type="EMBL" id="KAF5231058.1"/>
    </source>
</evidence>
<sequence length="478" mass="54009">MDSSTSNWKCLYVLPEDLGLCIRTHVVPVVHPYQDQPSMAPISVDSLVAGRATGKSWQNSQVQALYKFVKQAQVGFAAFGSQIGDYYRERYPKLQPWIEYLVLDYDLPRPDAPSRRRRNIVLDDFSRAVVFLALSVADPHDQAAMRLRKMNQFQVLEALRSTLDSDFKMLHRYSQVNLSTIGLIRHVLVPAGGPQNLAQTNLLDGDWRDVHSSSVIAALMGISGQSERPKQIPVESLIVQLSQSQTFAGLKVDWHLATNMTQRLKLPFWMFITSIPDEWTSDLSSQSWRSLRALINDASCLHQSLNQPHNAERLFSVWAYLMRRTYPGAKDQIQGAVETISARAIWSLTRAQTTPAQMVLDLMTVKSSSIEALDTVLMDKSRNGMLSPLNRLLASLYRVLSAENYALREPKLARFVNQKEIPNLLLELDDAHADQYFADRMVDNSGHVAAFAKLCSRIGWFPVKLAPLQLPEEDTKQN</sequence>
<protein>
    <submittedName>
        <fullName evidence="1">Uncharacterized protein</fullName>
    </submittedName>
</protein>
<proteinExistence type="predicted"/>
<reference evidence="1 2" key="1">
    <citation type="submission" date="2020-02" db="EMBL/GenBank/DDBJ databases">
        <title>Identification and distribution of gene clusters putatively required for synthesis of sphingolipid metabolism inhibitors in phylogenetically diverse species of the filamentous fungus Fusarium.</title>
        <authorList>
            <person name="Kim H.-S."/>
            <person name="Busman M."/>
            <person name="Brown D.W."/>
            <person name="Divon H."/>
            <person name="Uhlig S."/>
            <person name="Proctor R.H."/>
        </authorList>
    </citation>
    <scope>NUCLEOTIDE SEQUENCE [LARGE SCALE GENOMIC DNA]</scope>
    <source>
        <strain evidence="1 2">NRRL 2903</strain>
    </source>
</reference>
<organism evidence="1 2">
    <name type="scientific">Fusarium austroamericanum</name>
    <dbReference type="NCBI Taxonomy" id="282268"/>
    <lineage>
        <taxon>Eukaryota</taxon>
        <taxon>Fungi</taxon>
        <taxon>Dikarya</taxon>
        <taxon>Ascomycota</taxon>
        <taxon>Pezizomycotina</taxon>
        <taxon>Sordariomycetes</taxon>
        <taxon>Hypocreomycetidae</taxon>
        <taxon>Hypocreales</taxon>
        <taxon>Nectriaceae</taxon>
        <taxon>Fusarium</taxon>
    </lineage>
</organism>
<keyword evidence="2" id="KW-1185">Reference proteome</keyword>
<name>A0AAN6BW45_FUSAU</name>
<evidence type="ECO:0000313" key="2">
    <source>
        <dbReference type="Proteomes" id="UP000537989"/>
    </source>
</evidence>
<gene>
    <name evidence="1" type="ORF">FAUST_9499</name>
</gene>